<gene>
    <name evidence="14" type="primary">yajC</name>
    <name evidence="14" type="ORF">FGU71_00430</name>
</gene>
<sequence>MFDILVNTLGTAGAAAAGSGGPMGFILSLLPWIGIFGIFWFLIFRPQMKKQKEHQAKITGLKKGDQVITQGGLVGKVAKVDDVYVEIDLAKDVRVKAVKHTIGDIIPPGGTAAND</sequence>
<keyword evidence="7" id="KW-1003">Cell membrane</keyword>
<evidence type="ECO:0000256" key="6">
    <source>
        <dbReference type="ARBA" id="ARBA00022448"/>
    </source>
</evidence>
<name>A0A547P8N5_9SPHN</name>
<comment type="caution">
    <text evidence="14">The sequence shown here is derived from an EMBL/GenBank/DDBJ whole genome shotgun (WGS) entry which is preliminary data.</text>
</comment>
<evidence type="ECO:0000256" key="3">
    <source>
        <dbReference type="ARBA" id="ARBA00006742"/>
    </source>
</evidence>
<evidence type="ECO:0000256" key="1">
    <source>
        <dbReference type="ARBA" id="ARBA00002061"/>
    </source>
</evidence>
<keyword evidence="15" id="KW-1185">Reference proteome</keyword>
<accession>A0A547P8N5</accession>
<dbReference type="PRINTS" id="PR01853">
    <property type="entry name" value="YAJCTRNLCASE"/>
</dbReference>
<dbReference type="NCBIfam" id="TIGR00739">
    <property type="entry name" value="yajC"/>
    <property type="match status" value="1"/>
</dbReference>
<feature type="transmembrane region" description="Helical" evidence="13">
    <location>
        <begin position="25"/>
        <end position="44"/>
    </location>
</feature>
<protein>
    <recommendedName>
        <fullName evidence="5">Sec translocon accessory complex subunit YajC</fullName>
    </recommendedName>
</protein>
<evidence type="ECO:0000256" key="7">
    <source>
        <dbReference type="ARBA" id="ARBA00022475"/>
    </source>
</evidence>
<keyword evidence="12 13" id="KW-0472">Membrane</keyword>
<evidence type="ECO:0000256" key="13">
    <source>
        <dbReference type="SAM" id="Phobius"/>
    </source>
</evidence>
<keyword evidence="10 13" id="KW-1133">Transmembrane helix</keyword>
<dbReference type="GO" id="GO:0015031">
    <property type="term" value="P:protein transport"/>
    <property type="evidence" value="ECO:0007669"/>
    <property type="project" value="UniProtKB-KW"/>
</dbReference>
<dbReference type="RefSeq" id="WP_142786748.1">
    <property type="nucleotide sequence ID" value="NZ_VHJK01000001.1"/>
</dbReference>
<comment type="subcellular location">
    <subcellularLocation>
        <location evidence="2">Cell membrane</location>
        <topology evidence="2">Single-pass membrane protein</topology>
    </subcellularLocation>
</comment>
<dbReference type="SMART" id="SM01323">
    <property type="entry name" value="YajC"/>
    <property type="match status" value="1"/>
</dbReference>
<evidence type="ECO:0000313" key="15">
    <source>
        <dbReference type="Proteomes" id="UP000316343"/>
    </source>
</evidence>
<evidence type="ECO:0000256" key="4">
    <source>
        <dbReference type="ARBA" id="ARBA00011718"/>
    </source>
</evidence>
<dbReference type="GO" id="GO:0005886">
    <property type="term" value="C:plasma membrane"/>
    <property type="evidence" value="ECO:0007669"/>
    <property type="project" value="UniProtKB-SubCell"/>
</dbReference>
<organism evidence="14 15">
    <name type="scientific">Erythrobacter insulae</name>
    <dbReference type="NCBI Taxonomy" id="2584124"/>
    <lineage>
        <taxon>Bacteria</taxon>
        <taxon>Pseudomonadati</taxon>
        <taxon>Pseudomonadota</taxon>
        <taxon>Alphaproteobacteria</taxon>
        <taxon>Sphingomonadales</taxon>
        <taxon>Erythrobacteraceae</taxon>
        <taxon>Erythrobacter/Porphyrobacter group</taxon>
        <taxon>Erythrobacter</taxon>
    </lineage>
</organism>
<evidence type="ECO:0000256" key="9">
    <source>
        <dbReference type="ARBA" id="ARBA00022927"/>
    </source>
</evidence>
<proteinExistence type="inferred from homology"/>
<evidence type="ECO:0000256" key="10">
    <source>
        <dbReference type="ARBA" id="ARBA00022989"/>
    </source>
</evidence>
<keyword evidence="8 13" id="KW-0812">Transmembrane</keyword>
<dbReference type="PANTHER" id="PTHR33909">
    <property type="entry name" value="SEC TRANSLOCON ACCESSORY COMPLEX SUBUNIT YAJC"/>
    <property type="match status" value="1"/>
</dbReference>
<keyword evidence="9" id="KW-0653">Protein transport</keyword>
<dbReference type="InterPro" id="IPR003849">
    <property type="entry name" value="Preprotein_translocase_YajC"/>
</dbReference>
<comment type="subunit">
    <text evidence="4">Part of the SecDF-YidC-YajC translocase complex. The SecDF-YidC-YajC translocase forms a supercomplex with SecYEG, called the holo-translocon (HTL).</text>
</comment>
<dbReference type="EMBL" id="VHJK01000001">
    <property type="protein sequence ID" value="TRD10486.1"/>
    <property type="molecule type" value="Genomic_DNA"/>
</dbReference>
<comment type="similarity">
    <text evidence="3">Belongs to the YajC family.</text>
</comment>
<dbReference type="PANTHER" id="PTHR33909:SF1">
    <property type="entry name" value="SEC TRANSLOCON ACCESSORY COMPLEX SUBUNIT YAJC"/>
    <property type="match status" value="1"/>
</dbReference>
<reference evidence="14 15" key="1">
    <citation type="submission" date="2019-06" db="EMBL/GenBank/DDBJ databases">
        <title>Erythrobacter insulae sp. nov., isolated from a tidal flat.</title>
        <authorList>
            <person name="Yoon J.-H."/>
        </authorList>
    </citation>
    <scope>NUCLEOTIDE SEQUENCE [LARGE SCALE GENOMIC DNA]</scope>
    <source>
        <strain evidence="14 15">JBTF-M21</strain>
    </source>
</reference>
<dbReference type="OrthoDB" id="9811406at2"/>
<evidence type="ECO:0000256" key="2">
    <source>
        <dbReference type="ARBA" id="ARBA00004162"/>
    </source>
</evidence>
<keyword evidence="6" id="KW-0813">Transport</keyword>
<dbReference type="AlphaFoldDB" id="A0A547P8N5"/>
<evidence type="ECO:0000313" key="14">
    <source>
        <dbReference type="EMBL" id="TRD10486.1"/>
    </source>
</evidence>
<evidence type="ECO:0000256" key="5">
    <source>
        <dbReference type="ARBA" id="ARBA00014962"/>
    </source>
</evidence>
<comment type="function">
    <text evidence="1">The SecYEG-SecDF-YajC-YidC holo-translocon (HTL) protein secretase/insertase is a supercomplex required for protein secretion, insertion of proteins into membranes, and assembly of membrane protein complexes. While the SecYEG complex is essential for assembly of a number of proteins and complexes, the SecDF-YajC-YidC subcomplex facilitates these functions.</text>
</comment>
<evidence type="ECO:0000256" key="11">
    <source>
        <dbReference type="ARBA" id="ARBA00023010"/>
    </source>
</evidence>
<keyword evidence="11" id="KW-0811">Translocation</keyword>
<dbReference type="Pfam" id="PF02699">
    <property type="entry name" value="YajC"/>
    <property type="match status" value="1"/>
</dbReference>
<evidence type="ECO:0000256" key="8">
    <source>
        <dbReference type="ARBA" id="ARBA00022692"/>
    </source>
</evidence>
<dbReference type="Proteomes" id="UP000316343">
    <property type="component" value="Unassembled WGS sequence"/>
</dbReference>
<evidence type="ECO:0000256" key="12">
    <source>
        <dbReference type="ARBA" id="ARBA00023136"/>
    </source>
</evidence>